<evidence type="ECO:0000313" key="8">
    <source>
        <dbReference type="Proteomes" id="UP000178951"/>
    </source>
</evidence>
<dbReference type="PANTHER" id="PTHR33992:SF1">
    <property type="entry name" value="RIBONUCLEASE P PROTEIN COMPONENT"/>
    <property type="match status" value="1"/>
</dbReference>
<comment type="caution">
    <text evidence="7">The sequence shown here is derived from an EMBL/GenBank/DDBJ whole genome shotgun (WGS) entry which is preliminary data.</text>
</comment>
<dbReference type="GO" id="GO:0000049">
    <property type="term" value="F:tRNA binding"/>
    <property type="evidence" value="ECO:0007669"/>
    <property type="project" value="InterPro"/>
</dbReference>
<dbReference type="STRING" id="1802583.A2311_06885"/>
<evidence type="ECO:0000256" key="2">
    <source>
        <dbReference type="ARBA" id="ARBA00022722"/>
    </source>
</evidence>
<organism evidence="7 8">
    <name type="scientific">candidate division WOR-1 bacterium RIFOXYB2_FULL_48_7</name>
    <dbReference type="NCBI Taxonomy" id="1802583"/>
    <lineage>
        <taxon>Bacteria</taxon>
        <taxon>Bacillati</taxon>
        <taxon>Saganbacteria</taxon>
    </lineage>
</organism>
<dbReference type="EMBL" id="MEUF01000006">
    <property type="protein sequence ID" value="OGC36773.1"/>
    <property type="molecule type" value="Genomic_DNA"/>
</dbReference>
<evidence type="ECO:0000256" key="3">
    <source>
        <dbReference type="ARBA" id="ARBA00022759"/>
    </source>
</evidence>
<evidence type="ECO:0000313" key="7">
    <source>
        <dbReference type="EMBL" id="OGC36773.1"/>
    </source>
</evidence>
<gene>
    <name evidence="7" type="ORF">A2311_06885</name>
</gene>
<dbReference type="GO" id="GO:0042781">
    <property type="term" value="F:3'-tRNA processing endoribonuclease activity"/>
    <property type="evidence" value="ECO:0007669"/>
    <property type="project" value="TreeGrafter"/>
</dbReference>
<dbReference type="InterPro" id="IPR014721">
    <property type="entry name" value="Ribsml_uS5_D2-typ_fold_subgr"/>
</dbReference>
<keyword evidence="5" id="KW-0694">RNA-binding</keyword>
<dbReference type="GO" id="GO:0030677">
    <property type="term" value="C:ribonuclease P complex"/>
    <property type="evidence" value="ECO:0007669"/>
    <property type="project" value="TreeGrafter"/>
</dbReference>
<keyword evidence="3" id="KW-0255">Endonuclease</keyword>
<dbReference type="SUPFAM" id="SSF54211">
    <property type="entry name" value="Ribosomal protein S5 domain 2-like"/>
    <property type="match status" value="1"/>
</dbReference>
<keyword evidence="4" id="KW-0378">Hydrolase</keyword>
<proteinExistence type="predicted"/>
<dbReference type="Pfam" id="PF00825">
    <property type="entry name" value="Ribonuclease_P"/>
    <property type="match status" value="1"/>
</dbReference>
<dbReference type="InterPro" id="IPR000100">
    <property type="entry name" value="RNase_P"/>
</dbReference>
<evidence type="ECO:0000256" key="1">
    <source>
        <dbReference type="ARBA" id="ARBA00022694"/>
    </source>
</evidence>
<reference evidence="7 8" key="1">
    <citation type="journal article" date="2016" name="Nat. Commun.">
        <title>Thousands of microbial genomes shed light on interconnected biogeochemical processes in an aquifer system.</title>
        <authorList>
            <person name="Anantharaman K."/>
            <person name="Brown C.T."/>
            <person name="Hug L.A."/>
            <person name="Sharon I."/>
            <person name="Castelle C.J."/>
            <person name="Probst A.J."/>
            <person name="Thomas B.C."/>
            <person name="Singh A."/>
            <person name="Wilkins M.J."/>
            <person name="Karaoz U."/>
            <person name="Brodie E.L."/>
            <person name="Williams K.H."/>
            <person name="Hubbard S.S."/>
            <person name="Banfield J.F."/>
        </authorList>
    </citation>
    <scope>NUCLEOTIDE SEQUENCE [LARGE SCALE GENOMIC DNA]</scope>
</reference>
<evidence type="ECO:0000256" key="4">
    <source>
        <dbReference type="ARBA" id="ARBA00022801"/>
    </source>
</evidence>
<dbReference type="AlphaFoldDB" id="A0A1F4TXK3"/>
<keyword evidence="1" id="KW-0819">tRNA processing</keyword>
<dbReference type="Proteomes" id="UP000178951">
    <property type="component" value="Unassembled WGS sequence"/>
</dbReference>
<dbReference type="InterPro" id="IPR020568">
    <property type="entry name" value="Ribosomal_Su5_D2-typ_SF"/>
</dbReference>
<keyword evidence="2" id="KW-0540">Nuclease</keyword>
<protein>
    <recommendedName>
        <fullName evidence="6">Ribonuclease P protein component</fullName>
        <ecNumber evidence="6">3.1.26.5</ecNumber>
    </recommendedName>
</protein>
<dbReference type="Gene3D" id="3.30.230.10">
    <property type="match status" value="1"/>
</dbReference>
<dbReference type="PANTHER" id="PTHR33992">
    <property type="entry name" value="RIBONUCLEASE P PROTEIN COMPONENT"/>
    <property type="match status" value="1"/>
</dbReference>
<evidence type="ECO:0000256" key="5">
    <source>
        <dbReference type="ARBA" id="ARBA00022884"/>
    </source>
</evidence>
<evidence type="ECO:0000256" key="6">
    <source>
        <dbReference type="NCBIfam" id="TIGR00188"/>
    </source>
</evidence>
<accession>A0A1F4TXK3</accession>
<dbReference type="EC" id="3.1.26.5" evidence="6"/>
<dbReference type="GO" id="GO:0004526">
    <property type="term" value="F:ribonuclease P activity"/>
    <property type="evidence" value="ECO:0007669"/>
    <property type="project" value="UniProtKB-UniRule"/>
</dbReference>
<dbReference type="NCBIfam" id="TIGR00188">
    <property type="entry name" value="rnpA"/>
    <property type="match status" value="1"/>
</dbReference>
<name>A0A1F4TXK3_UNCSA</name>
<sequence>MLPKENRICSGERIKEILSAKQLHLSTPELKIVAQKSDTPYPRLAVICSKKIGNAVTRNRWRRRVRGLWLKKTHNKAKNIDFVIIAKCENIDNDLVGKAIEKVVNAGSNS</sequence>